<dbReference type="RefSeq" id="WP_408156004.1">
    <property type="nucleotide sequence ID" value="NZ_JAQQCL010000024.1"/>
</dbReference>
<keyword evidence="2" id="KW-1185">Reference proteome</keyword>
<name>A0ABW9ELE2_9BURK</name>
<gene>
    <name evidence="1" type="ORF">PQQ73_26645</name>
</gene>
<organism evidence="1 2">
    <name type="scientific">Paraburkholderia strydomiana</name>
    <dbReference type="NCBI Taxonomy" id="1245417"/>
    <lineage>
        <taxon>Bacteria</taxon>
        <taxon>Pseudomonadati</taxon>
        <taxon>Pseudomonadota</taxon>
        <taxon>Betaproteobacteria</taxon>
        <taxon>Burkholderiales</taxon>
        <taxon>Burkholderiaceae</taxon>
        <taxon>Paraburkholderia</taxon>
    </lineage>
</organism>
<dbReference type="EMBL" id="JAQQCL010000024">
    <property type="protein sequence ID" value="MFM0719904.1"/>
    <property type="molecule type" value="Genomic_DNA"/>
</dbReference>
<comment type="caution">
    <text evidence="1">The sequence shown here is derived from an EMBL/GenBank/DDBJ whole genome shotgun (WGS) entry which is preliminary data.</text>
</comment>
<dbReference type="Proteomes" id="UP001629392">
    <property type="component" value="Unassembled WGS sequence"/>
</dbReference>
<evidence type="ECO:0008006" key="3">
    <source>
        <dbReference type="Google" id="ProtNLM"/>
    </source>
</evidence>
<sequence length="318" mass="35186">MSSLGMDRNGDVRSASEFKEIFGETGNSYGPYKCPFCEVPFEDRCIVTECVKAPHFKLPNGTAHRNGCNGEAGDGVTAGANAPSEASKRTVVGKIEIPEALVRRRKASSVRKPGDDGLGAPPDAIEIVRRRRLIDSDKTISSCFTTSQLRPIVHAYKRLRKHAYEQAVAAGLERGSAAYNARFREILDAHDLSLYKQKLTYGSAFQGSRLSPWHVERVYNGSGKVLAENDCLVIKDMNTWPRQLKSRDLIPFEIKVSKALASDAPTSLLRALAELEHIAASGGEVEWWAYGVPLLQGQKFELSVDSLDHIYWIGQHQR</sequence>
<accession>A0ABW9ELE2</accession>
<proteinExistence type="predicted"/>
<evidence type="ECO:0000313" key="2">
    <source>
        <dbReference type="Proteomes" id="UP001629392"/>
    </source>
</evidence>
<reference evidence="1 2" key="1">
    <citation type="journal article" date="2024" name="Chem. Sci.">
        <title>Discovery of megapolipeptins by genome mining of a Burkholderiales bacteria collection.</title>
        <authorList>
            <person name="Paulo B.S."/>
            <person name="Recchia M.J.J."/>
            <person name="Lee S."/>
            <person name="Fergusson C.H."/>
            <person name="Romanowski S.B."/>
            <person name="Hernandez A."/>
            <person name="Krull N."/>
            <person name="Liu D.Y."/>
            <person name="Cavanagh H."/>
            <person name="Bos A."/>
            <person name="Gray C.A."/>
            <person name="Murphy B.T."/>
            <person name="Linington R.G."/>
            <person name="Eustaquio A.S."/>
        </authorList>
    </citation>
    <scope>NUCLEOTIDE SEQUENCE [LARGE SCALE GENOMIC DNA]</scope>
    <source>
        <strain evidence="1 2">RL17-350-BIC-E</strain>
    </source>
</reference>
<evidence type="ECO:0000313" key="1">
    <source>
        <dbReference type="EMBL" id="MFM0719904.1"/>
    </source>
</evidence>
<protein>
    <recommendedName>
        <fullName evidence="3">CDAN1-interacting nuclease 1</fullName>
    </recommendedName>
</protein>